<name>A0A0V0H2F1_SOLCH</name>
<protein>
    <submittedName>
        <fullName evidence="1">Putative ovule protein</fullName>
    </submittedName>
</protein>
<reference evidence="1" key="1">
    <citation type="submission" date="2015-12" db="EMBL/GenBank/DDBJ databases">
        <title>Gene expression during late stages of embryo sac development: a critical building block for successful pollen-pistil interactions.</title>
        <authorList>
            <person name="Liu Y."/>
            <person name="Joly V."/>
            <person name="Sabar M."/>
            <person name="Matton D.P."/>
        </authorList>
    </citation>
    <scope>NUCLEOTIDE SEQUENCE</scope>
</reference>
<accession>A0A0V0H2F1</accession>
<evidence type="ECO:0000313" key="1">
    <source>
        <dbReference type="EMBL" id="JAP13611.1"/>
    </source>
</evidence>
<sequence length="98" mass="10564">MGGVAMAVPGAGISAGTDVVLSRVDGSLRDATVYDRLPSHRYAYRSSSYLEGPNTITGDAYSRPPPYMETLWGCQTPHLVMLIGHHHTHKALQGCQIP</sequence>
<proteinExistence type="predicted"/>
<organism evidence="1">
    <name type="scientific">Solanum chacoense</name>
    <name type="common">Chaco potato</name>
    <dbReference type="NCBI Taxonomy" id="4108"/>
    <lineage>
        <taxon>Eukaryota</taxon>
        <taxon>Viridiplantae</taxon>
        <taxon>Streptophyta</taxon>
        <taxon>Embryophyta</taxon>
        <taxon>Tracheophyta</taxon>
        <taxon>Spermatophyta</taxon>
        <taxon>Magnoliopsida</taxon>
        <taxon>eudicotyledons</taxon>
        <taxon>Gunneridae</taxon>
        <taxon>Pentapetalae</taxon>
        <taxon>asterids</taxon>
        <taxon>lamiids</taxon>
        <taxon>Solanales</taxon>
        <taxon>Solanaceae</taxon>
        <taxon>Solanoideae</taxon>
        <taxon>Solaneae</taxon>
        <taxon>Solanum</taxon>
    </lineage>
</organism>
<dbReference type="EMBL" id="GEDG01027777">
    <property type="protein sequence ID" value="JAP13611.1"/>
    <property type="molecule type" value="Transcribed_RNA"/>
</dbReference>
<dbReference type="AlphaFoldDB" id="A0A0V0H2F1"/>